<feature type="domain" description="Protein kinase" evidence="1">
    <location>
        <begin position="225"/>
        <end position="583"/>
    </location>
</feature>
<reference evidence="3" key="1">
    <citation type="journal article" date="2019" name="Int. J. Syst. Evol. Microbiol.">
        <title>The Global Catalogue of Microorganisms (GCM) 10K type strain sequencing project: providing services to taxonomists for standard genome sequencing and annotation.</title>
        <authorList>
            <consortium name="The Broad Institute Genomics Platform"/>
            <consortium name="The Broad Institute Genome Sequencing Center for Infectious Disease"/>
            <person name="Wu L."/>
            <person name="Ma J."/>
        </authorList>
    </citation>
    <scope>NUCLEOTIDE SEQUENCE [LARGE SCALE GENOMIC DNA]</scope>
    <source>
        <strain evidence="3">CGMCC 4.7680</strain>
    </source>
</reference>
<proteinExistence type="predicted"/>
<dbReference type="InterPro" id="IPR053524">
    <property type="entry name" value="Aerial_hyphae_peptide-synth"/>
</dbReference>
<gene>
    <name evidence="2" type="ORF">GCM10017567_41400</name>
</gene>
<dbReference type="SUPFAM" id="SSF56112">
    <property type="entry name" value="Protein kinase-like (PK-like)"/>
    <property type="match status" value="1"/>
</dbReference>
<keyword evidence="2" id="KW-0418">Kinase</keyword>
<dbReference type="InterPro" id="IPR000719">
    <property type="entry name" value="Prot_kinase_dom"/>
</dbReference>
<evidence type="ECO:0000259" key="1">
    <source>
        <dbReference type="PROSITE" id="PS50011"/>
    </source>
</evidence>
<organism evidence="2 3">
    <name type="scientific">Amycolatopsis bullii</name>
    <dbReference type="NCBI Taxonomy" id="941987"/>
    <lineage>
        <taxon>Bacteria</taxon>
        <taxon>Bacillati</taxon>
        <taxon>Actinomycetota</taxon>
        <taxon>Actinomycetes</taxon>
        <taxon>Pseudonocardiales</taxon>
        <taxon>Pseudonocardiaceae</taxon>
        <taxon>Amycolatopsis</taxon>
    </lineage>
</organism>
<evidence type="ECO:0000313" key="2">
    <source>
        <dbReference type="EMBL" id="GHG18680.1"/>
    </source>
</evidence>
<dbReference type="SMART" id="SM01260">
    <property type="entry name" value="LANC_like"/>
    <property type="match status" value="1"/>
</dbReference>
<dbReference type="Pfam" id="PF25816">
    <property type="entry name" value="RamC_N"/>
    <property type="match status" value="1"/>
</dbReference>
<name>A0ABQ3KFE0_9PSEU</name>
<dbReference type="SUPFAM" id="SSF158745">
    <property type="entry name" value="LanC-like"/>
    <property type="match status" value="1"/>
</dbReference>
<protein>
    <submittedName>
        <fullName evidence="2">Serine/threonine protein kinase</fullName>
    </submittedName>
</protein>
<dbReference type="InterPro" id="IPR007822">
    <property type="entry name" value="LANC-like"/>
</dbReference>
<dbReference type="InterPro" id="IPR011009">
    <property type="entry name" value="Kinase-like_dom_sf"/>
</dbReference>
<dbReference type="InterPro" id="IPR058053">
    <property type="entry name" value="RamC_C"/>
</dbReference>
<evidence type="ECO:0000313" key="3">
    <source>
        <dbReference type="Proteomes" id="UP000649955"/>
    </source>
</evidence>
<dbReference type="Gene3D" id="1.50.10.20">
    <property type="match status" value="2"/>
</dbReference>
<accession>A0ABQ3KFE0</accession>
<comment type="caution">
    <text evidence="2">The sequence shown here is derived from an EMBL/GenBank/DDBJ whole genome shotgun (WGS) entry which is preliminary data.</text>
</comment>
<dbReference type="SMART" id="SM00220">
    <property type="entry name" value="S_TKc"/>
    <property type="match status" value="1"/>
</dbReference>
<dbReference type="NCBIfam" id="NF038151">
    <property type="entry name" value="lanthi_synth_III"/>
    <property type="match status" value="1"/>
</dbReference>
<keyword evidence="2" id="KW-0808">Transferase</keyword>
<dbReference type="Gene3D" id="1.10.510.10">
    <property type="entry name" value="Transferase(Phosphotransferase) domain 1"/>
    <property type="match status" value="1"/>
</dbReference>
<dbReference type="Pfam" id="PF00069">
    <property type="entry name" value="Pkinase"/>
    <property type="match status" value="1"/>
</dbReference>
<sequence length="860" mass="93124">MDLRYEAFCFADRLFYDEQRENGAPVEDFTAALPVPDTGWVTTDRGGWRVVQPQGLVLPAQGWQIRVSAGLDNASRVLAQVYESCAEHMVTYRHLRSLLTLLARNSKYAAAESAAELATIYPVDHHELELVLADLSTRLEGEHGPDIPNALRYGDGPLYVRYGGFVEQWVEHNGNRVPAVRKPDGRLVPEKRDPAFSVPEWVKIPACLRSSIAARNAGARAQFPYRTARPLRVSTGGGSYLAHPKLADAKAGGDQVVVKEARPHAGLDESRIDAVERLHREHEVLGRLAGIPGVPRVVERFTVAERNYLVTEYLPGTSLAGWLSRNYPLTSSNSTTVDLAAYVRRALEIVAGVEKTIAEIHARGLVLGGLHPRNILIDEDHDDRISLTSFGTAFDAESADRPCPGTPGFRTPADRSGFAIDEHALAALRLWLFLPLWPLAELAPDKLRRIADFVDRRFSLPEGYADAAVAVLAPREAPAEPAPVHTELDHDKPDWPLVRKQIAEAILASATPARQDRLFPGDIEQFRVGGACFGVGAAGVLHALDVAGAGRFPEHEHWLIDAVRREPPTRPGFYDGSSGIAYVLENFGHHDEAGKLLASSARLVEQTTDHSLESGLAGIGLTLLHFATVRQDNEFGRQALTTAVRLAEALETAAPPGKSARAGLLSGWAGPALLFLRLFERTGEPAWLSFADQALCRDLEECIEADDGSLQVRDGATRTLPYAGVGSAGILLVAEQLARHRPDAEAGDSIPALRDACLAEFVAEPGLLNGRCGLAVALAASPDAHHPSRAAAIDRHLAWLAWYAMPYKGGLAFPGNRLLRLSMDVKTGGAGILLSLASLFDGKEVLPFLGGKPSSPTTDR</sequence>
<dbReference type="Proteomes" id="UP000649955">
    <property type="component" value="Unassembled WGS sequence"/>
</dbReference>
<keyword evidence="2" id="KW-0723">Serine/threonine-protein kinase</keyword>
<keyword evidence="3" id="KW-1185">Reference proteome</keyword>
<dbReference type="PROSITE" id="PS50011">
    <property type="entry name" value="PROTEIN_KINASE_DOM"/>
    <property type="match status" value="1"/>
</dbReference>
<dbReference type="InterPro" id="IPR057929">
    <property type="entry name" value="RamC_N"/>
</dbReference>
<dbReference type="CDD" id="cd04791">
    <property type="entry name" value="LanC_SerThrkinase"/>
    <property type="match status" value="1"/>
</dbReference>
<dbReference type="RefSeq" id="WP_191312447.1">
    <property type="nucleotide sequence ID" value="NZ_BNAW01000017.1"/>
</dbReference>
<dbReference type="EMBL" id="BNAW01000017">
    <property type="protein sequence ID" value="GHG18680.1"/>
    <property type="molecule type" value="Genomic_DNA"/>
</dbReference>
<dbReference type="GO" id="GO:0004674">
    <property type="term" value="F:protein serine/threonine kinase activity"/>
    <property type="evidence" value="ECO:0007669"/>
    <property type="project" value="UniProtKB-KW"/>
</dbReference>